<accession>A0A9P3GMQ0</accession>
<feature type="compositionally biased region" description="Polar residues" evidence="5">
    <location>
        <begin position="792"/>
        <end position="816"/>
    </location>
</feature>
<feature type="compositionally biased region" description="Polar residues" evidence="5">
    <location>
        <begin position="760"/>
        <end position="770"/>
    </location>
</feature>
<evidence type="ECO:0000256" key="2">
    <source>
        <dbReference type="ARBA" id="ARBA00005643"/>
    </source>
</evidence>
<dbReference type="InterPro" id="IPR000591">
    <property type="entry name" value="DEP_dom"/>
</dbReference>
<dbReference type="Gene3D" id="1.10.10.10">
    <property type="entry name" value="Winged helix-like DNA-binding domain superfamily/Winged helix DNA-binding domain"/>
    <property type="match status" value="1"/>
</dbReference>
<dbReference type="GO" id="GO:0005774">
    <property type="term" value="C:vacuolar membrane"/>
    <property type="evidence" value="ECO:0007669"/>
    <property type="project" value="UniProtKB-SubCell"/>
</dbReference>
<name>A0A9P3GMQ0_9APHY</name>
<dbReference type="GO" id="GO:1990130">
    <property type="term" value="C:GATOR1 complex"/>
    <property type="evidence" value="ECO:0007669"/>
    <property type="project" value="TreeGrafter"/>
</dbReference>
<gene>
    <name evidence="7" type="ORF">PsYK624_144340</name>
</gene>
<evidence type="ECO:0000313" key="8">
    <source>
        <dbReference type="Proteomes" id="UP000703269"/>
    </source>
</evidence>
<dbReference type="InterPro" id="IPR036388">
    <property type="entry name" value="WH-like_DNA-bd_sf"/>
</dbReference>
<protein>
    <recommendedName>
        <fullName evidence="3">Vacuolar membrane-associated protein IML1</fullName>
    </recommendedName>
    <alternativeName>
        <fullName evidence="4">Vacuolar membrane-associated protein iml1</fullName>
    </alternativeName>
</protein>
<dbReference type="SUPFAM" id="SSF46785">
    <property type="entry name" value="Winged helix' DNA-binding domain"/>
    <property type="match status" value="1"/>
</dbReference>
<dbReference type="PANTHER" id="PTHR13179">
    <property type="entry name" value="DEP DOMAIN CONTAINING PROTEIN 5"/>
    <property type="match status" value="1"/>
</dbReference>
<organism evidence="7 8">
    <name type="scientific">Phanerochaete sordida</name>
    <dbReference type="NCBI Taxonomy" id="48140"/>
    <lineage>
        <taxon>Eukaryota</taxon>
        <taxon>Fungi</taxon>
        <taxon>Dikarya</taxon>
        <taxon>Basidiomycota</taxon>
        <taxon>Agaricomycotina</taxon>
        <taxon>Agaricomycetes</taxon>
        <taxon>Polyporales</taxon>
        <taxon>Phanerochaetaceae</taxon>
        <taxon>Phanerochaete</taxon>
    </lineage>
</organism>
<dbReference type="PANTHER" id="PTHR13179:SF8">
    <property type="entry name" value="GATOR COMPLEX PROTEIN DEPDC5"/>
    <property type="match status" value="1"/>
</dbReference>
<dbReference type="InterPro" id="IPR036390">
    <property type="entry name" value="WH_DNA-bd_sf"/>
</dbReference>
<comment type="subcellular location">
    <subcellularLocation>
        <location evidence="1">Vacuole membrane</location>
        <topology evidence="1">Peripheral membrane protein</topology>
    </subcellularLocation>
</comment>
<feature type="compositionally biased region" description="Low complexity" evidence="5">
    <location>
        <begin position="661"/>
        <end position="684"/>
    </location>
</feature>
<feature type="compositionally biased region" description="Polar residues" evidence="5">
    <location>
        <begin position="524"/>
        <end position="539"/>
    </location>
</feature>
<comment type="caution">
    <text evidence="7">The sequence shown here is derived from an EMBL/GenBank/DDBJ whole genome shotgun (WGS) entry which is preliminary data.</text>
</comment>
<keyword evidence="8" id="KW-1185">Reference proteome</keyword>
<dbReference type="Pfam" id="PF00610">
    <property type="entry name" value="DEP"/>
    <property type="match status" value="1"/>
</dbReference>
<dbReference type="GO" id="GO:0005096">
    <property type="term" value="F:GTPase activator activity"/>
    <property type="evidence" value="ECO:0007669"/>
    <property type="project" value="InterPro"/>
</dbReference>
<evidence type="ECO:0000256" key="3">
    <source>
        <dbReference type="ARBA" id="ARBA00018529"/>
    </source>
</evidence>
<feature type="domain" description="DEP" evidence="6">
    <location>
        <begin position="1176"/>
        <end position="1251"/>
    </location>
</feature>
<evidence type="ECO:0000313" key="7">
    <source>
        <dbReference type="EMBL" id="GJE98210.1"/>
    </source>
</evidence>
<dbReference type="InterPro" id="IPR027244">
    <property type="entry name" value="IML1"/>
</dbReference>
<reference evidence="7 8" key="1">
    <citation type="submission" date="2021-08" db="EMBL/GenBank/DDBJ databases">
        <title>Draft Genome Sequence of Phanerochaete sordida strain YK-624.</title>
        <authorList>
            <person name="Mori T."/>
            <person name="Dohra H."/>
            <person name="Suzuki T."/>
            <person name="Kawagishi H."/>
            <person name="Hirai H."/>
        </authorList>
    </citation>
    <scope>NUCLEOTIDE SEQUENCE [LARGE SCALE GENOMIC DNA]</scope>
    <source>
        <strain evidence="7 8">YK-624</strain>
    </source>
</reference>
<dbReference type="CDD" id="cd04449">
    <property type="entry name" value="DEP_DEPDC5-like"/>
    <property type="match status" value="1"/>
</dbReference>
<dbReference type="InterPro" id="IPR048255">
    <property type="entry name" value="IML1_N"/>
</dbReference>
<comment type="similarity">
    <text evidence="2">Belongs to the IML1 family.</text>
</comment>
<dbReference type="SMART" id="SM00049">
    <property type="entry name" value="DEP"/>
    <property type="match status" value="1"/>
</dbReference>
<dbReference type="OrthoDB" id="39497at2759"/>
<evidence type="ECO:0000259" key="6">
    <source>
        <dbReference type="PROSITE" id="PS50186"/>
    </source>
</evidence>
<dbReference type="EMBL" id="BPQB01000084">
    <property type="protein sequence ID" value="GJE98210.1"/>
    <property type="molecule type" value="Genomic_DNA"/>
</dbReference>
<dbReference type="Proteomes" id="UP000703269">
    <property type="component" value="Unassembled WGS sequence"/>
</dbReference>
<feature type="region of interest" description="Disordered" evidence="5">
    <location>
        <begin position="661"/>
        <end position="822"/>
    </location>
</feature>
<dbReference type="GO" id="GO:0010508">
    <property type="term" value="P:positive regulation of autophagy"/>
    <property type="evidence" value="ECO:0007669"/>
    <property type="project" value="TreeGrafter"/>
</dbReference>
<dbReference type="PROSITE" id="PS50186">
    <property type="entry name" value="DEP"/>
    <property type="match status" value="1"/>
</dbReference>
<feature type="compositionally biased region" description="Polar residues" evidence="5">
    <location>
        <begin position="568"/>
        <end position="580"/>
    </location>
</feature>
<evidence type="ECO:0000256" key="5">
    <source>
        <dbReference type="SAM" id="MobiDB-lite"/>
    </source>
</evidence>
<evidence type="ECO:0000256" key="1">
    <source>
        <dbReference type="ARBA" id="ARBA00004148"/>
    </source>
</evidence>
<proteinExistence type="inferred from homology"/>
<evidence type="ECO:0000256" key="4">
    <source>
        <dbReference type="ARBA" id="ARBA00021881"/>
    </source>
</evidence>
<feature type="compositionally biased region" description="Low complexity" evidence="5">
    <location>
        <begin position="581"/>
        <end position="611"/>
    </location>
</feature>
<dbReference type="Pfam" id="PF12257">
    <property type="entry name" value="IML1"/>
    <property type="match status" value="1"/>
</dbReference>
<dbReference type="GO" id="GO:1904262">
    <property type="term" value="P:negative regulation of TORC1 signaling"/>
    <property type="evidence" value="ECO:0007669"/>
    <property type="project" value="TreeGrafter"/>
</dbReference>
<dbReference type="GO" id="GO:0035556">
    <property type="term" value="P:intracellular signal transduction"/>
    <property type="evidence" value="ECO:0007669"/>
    <property type="project" value="InterPro"/>
</dbReference>
<sequence>MAEKLDLRNNGDVLLTKVEKDEWCADYIELTFQDQYLGRNEMWRMGQHLVGQCVFVDQDLFFIGVVTARVNAVFIGGKKVSTAYITSRTKLVYRSLSARATIFIQVCRELWEFAGDGERYNEKIVHSFLPALFTKWRDAGTTHIATIVLISRVFYDESEVEYAAGPLRRDDDGRSYKDFFKVITDLEVVYDWKPTLVSLKDSFWAFQRDILLAHHYHRASLTSSDPHPQVHVAASDETDGTLAADNVRLVGQLSYAHDGPILEALNLSLNPIETHYIDRSLSLTGSATIIITPGTGYFRVNKHLLRLTTARLLDQGFALDLVSLTKPPLHQSPIFAFKGYEPEATGSLGTGSRTLDALWGPDDEQRDHMKKMTTFWWEPFWLSVSFWDRQMDLPFRDDRFVARTKMHEIEMLGLLDHDVLSSIELPYLPDSGPDPAATPQPRSMYSSFTTLGTTAGTISSATTNNDKHLTKAEADKFDMDVFTVYQPPPLHLTSPIMQRGSIASVPSEGSGSFRVEGGGGIKRSLSSRTAGSRITTIQESPARGPTPLPAISSAAESASDAREDRRLSTVSSPSITGNANLLSTSPSQSSVLSGRTVRSSTSTLSAATTSTKVDSTRSVTPRPPRPALQKTNSTTSRFAPSWLWSAFSRSGISQPETSAVSASAGLSSPSSPSPLSATPVASTSQVQAQPRASSRAHAPSQCARPPPQTQKSGPTQQVPGPQPPFSQRSPKPVAIKAATVGRSGLTRTMPLDEEGLITPYSRSLTRQSPLAHTPPRDSDNPLYSGVMKRRSGTLSSLHPTLASSASPTVTRTNPSKPSAPVPSVQSALARRFEHIFPVPLSKHDIKWRSMLTPASLPLTTEYFPRPSELELQYIVSPYDFVVDPPEMRSFLVRPPIVNNSNPETVRKAWAQAVMRTMVALRLVQGFQFVLSPASLPKGVECTAATLRRTASSYTASEEELPKLKGASEALKNPSDPVYLSMSNEIHRIVYSGDSIQVRRYVKRVPRLMPYDYQCLIWPKLGVGYTELKTSFVLHGLENYGWNRLDMLASGYENQFNESLRYWRTRFVVIPTDEPPLTSVGPLGEKLNDEEIRLLGMDKLAELFSKVRWIPPEDKGKQYPPVRFLPTDLGPAQCVLDETLMSSLDEIHAAGPLKKKVKSERDISEMSLPAIAKAMREDDGVPMKDRKWHGKTYPSSFTGTDMVSWLVREFRDVPTREQATEWGAKLQDQGLFDHCRGTHGFLDGHYFYVLRGEYLVPMTPRGGWFVRSTRHGAVDDTRAGQGSSFNKSVIGKKPRKKLIFSQSMVIDLDPNKRSDQSECVVLHHDIVHNPTTCFHFELQWLGATARCIDDLLRQWSRTIERYGLKLVEAYVSQISDIRERNPFQSCFPLTLALAPPVIPDLERRLPEGTPVHIYFETQLLRKLGFVLDIEAGSAYPDSVEVVYSYRRLPYRHSQWVHRSGIAFVQVIGGTDGFLFLTNRLIGAGKVGAALKLQRPSAAAEELRQRLHQICADEGFLARFYQEELDQLDHGGLEEPPPLKL</sequence>
<feature type="region of interest" description="Disordered" evidence="5">
    <location>
        <begin position="503"/>
        <end position="635"/>
    </location>
</feature>